<evidence type="ECO:0000313" key="2">
    <source>
        <dbReference type="Proteomes" id="UP000289152"/>
    </source>
</evidence>
<dbReference type="InParanoid" id="A0A4V1M4R9"/>
<organism evidence="1 2">
    <name type="scientific">Tremella mesenterica</name>
    <name type="common">Jelly fungus</name>
    <dbReference type="NCBI Taxonomy" id="5217"/>
    <lineage>
        <taxon>Eukaryota</taxon>
        <taxon>Fungi</taxon>
        <taxon>Dikarya</taxon>
        <taxon>Basidiomycota</taxon>
        <taxon>Agaricomycotina</taxon>
        <taxon>Tremellomycetes</taxon>
        <taxon>Tremellales</taxon>
        <taxon>Tremellaceae</taxon>
        <taxon>Tremella</taxon>
    </lineage>
</organism>
<dbReference type="AlphaFoldDB" id="A0A4V1M4R9"/>
<protein>
    <submittedName>
        <fullName evidence="1">Uncharacterized protein</fullName>
    </submittedName>
</protein>
<gene>
    <name evidence="1" type="ORF">M231_01477</name>
</gene>
<sequence length="152" mass="16407">MTVKQVGDKYHVGCMFVKSGEATETLKEFKRHLESNLHNTCALESQTLEAACKEALRAGSEAQTAVNKRGCGVYVSVFSEIPADPTETSSSCVEETVITQPDQSPFTMYQTLTDANGIPVTGTVHNVIDALHNAWAADNRRLGLGAQPPTHT</sequence>
<keyword evidence="2" id="KW-1185">Reference proteome</keyword>
<evidence type="ECO:0000313" key="1">
    <source>
        <dbReference type="EMBL" id="RXK41327.1"/>
    </source>
</evidence>
<accession>A0A4V1M4R9</accession>
<reference evidence="1 2" key="1">
    <citation type="submission" date="2016-06" db="EMBL/GenBank/DDBJ databases">
        <title>Evolution of pathogenesis and genome organization in the Tremellales.</title>
        <authorList>
            <person name="Cuomo C."/>
            <person name="Litvintseva A."/>
            <person name="Heitman J."/>
            <person name="Chen Y."/>
            <person name="Sun S."/>
            <person name="Springer D."/>
            <person name="Dromer F."/>
            <person name="Young S."/>
            <person name="Zeng Q."/>
            <person name="Chapman S."/>
            <person name="Gujja S."/>
            <person name="Saif S."/>
            <person name="Birren B."/>
        </authorList>
    </citation>
    <scope>NUCLEOTIDE SEQUENCE [LARGE SCALE GENOMIC DNA]</scope>
    <source>
        <strain evidence="1 2">ATCC 28783</strain>
    </source>
</reference>
<comment type="caution">
    <text evidence="1">The sequence shown here is derived from an EMBL/GenBank/DDBJ whole genome shotgun (WGS) entry which is preliminary data.</text>
</comment>
<name>A0A4V1M4R9_TREME</name>
<dbReference type="EMBL" id="SDIL01000010">
    <property type="protein sequence ID" value="RXK41327.1"/>
    <property type="molecule type" value="Genomic_DNA"/>
</dbReference>
<dbReference type="Proteomes" id="UP000289152">
    <property type="component" value="Unassembled WGS sequence"/>
</dbReference>
<proteinExistence type="predicted"/>